<dbReference type="InterPro" id="IPR011060">
    <property type="entry name" value="RibuloseP-bd_barrel"/>
</dbReference>
<evidence type="ECO:0000259" key="10">
    <source>
        <dbReference type="Pfam" id="PF00697"/>
    </source>
</evidence>
<dbReference type="PANTHER" id="PTHR42894">
    <property type="entry name" value="N-(5'-PHOSPHORIBOSYL)ANTHRANILATE ISOMERASE"/>
    <property type="match status" value="1"/>
</dbReference>
<dbReference type="InterPro" id="IPR044643">
    <property type="entry name" value="TrpF_fam"/>
</dbReference>
<organism evidence="11">
    <name type="scientific">uncultured marine type-A Synechococcus GOM 4P21</name>
    <dbReference type="NCBI Taxonomy" id="364153"/>
    <lineage>
        <taxon>Bacteria</taxon>
        <taxon>Bacillati</taxon>
        <taxon>Cyanobacteriota</taxon>
        <taxon>Cyanophyceae</taxon>
        <taxon>Synechococcales</taxon>
        <taxon>Synechococcaceae</taxon>
        <taxon>Synechococcus</taxon>
        <taxon>environmental samples</taxon>
    </lineage>
</organism>
<dbReference type="UniPathway" id="UPA00035">
    <property type="reaction ID" value="UER00042"/>
</dbReference>
<dbReference type="AlphaFoldDB" id="Q0QK91"/>
<dbReference type="GO" id="GO:0004640">
    <property type="term" value="F:phosphoribosylanthranilate isomerase activity"/>
    <property type="evidence" value="ECO:0007669"/>
    <property type="project" value="UniProtKB-UniRule"/>
</dbReference>
<keyword evidence="7 9" id="KW-0057">Aromatic amino acid biosynthesis</keyword>
<dbReference type="Gene3D" id="3.20.20.70">
    <property type="entry name" value="Aldolase class I"/>
    <property type="match status" value="1"/>
</dbReference>
<sequence length="223" mass="24483">MPEQQTPQPALKICGLTETDQALAIAAMGVDAIGVIGVAETPRFVEATARRHLFEALAREAAGVQRVWVVAEPDDASLAEALAGEGAPSVVQLHGEESPERCQSLKQRYPQVQWWKALRLRSSADLQKLNPYLDHVDALLLDAWSPGQLGGTGHRLPLDWLADTELPLPWWLAGGISAEWVPELLNRVHPHGLDASSRLETAPGRKDLSRVEALVKVVREQRR</sequence>
<dbReference type="GO" id="GO:0000162">
    <property type="term" value="P:L-tryptophan biosynthetic process"/>
    <property type="evidence" value="ECO:0007669"/>
    <property type="project" value="UniProtKB-UniRule"/>
</dbReference>
<comment type="pathway">
    <text evidence="2 9">Amino-acid biosynthesis; L-tryptophan biosynthesis; L-tryptophan from chorismate: step 3/5.</text>
</comment>
<protein>
    <recommendedName>
        <fullName evidence="4 9">N-(5'-phosphoribosyl)anthranilate isomerase</fullName>
        <shortName evidence="9">PRAI</shortName>
        <ecNumber evidence="3 9">5.3.1.24</ecNumber>
    </recommendedName>
</protein>
<evidence type="ECO:0000256" key="1">
    <source>
        <dbReference type="ARBA" id="ARBA00001164"/>
    </source>
</evidence>
<reference evidence="11" key="1">
    <citation type="journal article" date="2006" name="Mar. Ecol. Prog. Ser.">
        <title>Gene diversity and organization in rbcL-containing genome fragments from uncultivated Synechococcus in the Gulf of Mexico.</title>
        <authorList>
            <person name="John D.E."/>
            <person name="Wawrik B."/>
            <person name="Tabita F.R."/>
            <person name="Paul J.H."/>
        </authorList>
    </citation>
    <scope>NUCLEOTIDE SEQUENCE</scope>
</reference>
<evidence type="ECO:0000256" key="2">
    <source>
        <dbReference type="ARBA" id="ARBA00004664"/>
    </source>
</evidence>
<comment type="similarity">
    <text evidence="9">Belongs to the TrpF family.</text>
</comment>
<dbReference type="SUPFAM" id="SSF51366">
    <property type="entry name" value="Ribulose-phoshate binding barrel"/>
    <property type="match status" value="1"/>
</dbReference>
<keyword evidence="5 9" id="KW-0028">Amino-acid biosynthesis</keyword>
<dbReference type="PANTHER" id="PTHR42894:SF1">
    <property type="entry name" value="N-(5'-PHOSPHORIBOSYL)ANTHRANILATE ISOMERASE"/>
    <property type="match status" value="1"/>
</dbReference>
<dbReference type="Pfam" id="PF00697">
    <property type="entry name" value="PRAI"/>
    <property type="match status" value="1"/>
</dbReference>
<dbReference type="CDD" id="cd00405">
    <property type="entry name" value="PRAI"/>
    <property type="match status" value="1"/>
</dbReference>
<comment type="catalytic activity">
    <reaction evidence="1 9">
        <text>N-(5-phospho-beta-D-ribosyl)anthranilate = 1-(2-carboxyphenylamino)-1-deoxy-D-ribulose 5-phosphate</text>
        <dbReference type="Rhea" id="RHEA:21540"/>
        <dbReference type="ChEBI" id="CHEBI:18277"/>
        <dbReference type="ChEBI" id="CHEBI:58613"/>
        <dbReference type="EC" id="5.3.1.24"/>
    </reaction>
</comment>
<evidence type="ECO:0000256" key="8">
    <source>
        <dbReference type="ARBA" id="ARBA00023235"/>
    </source>
</evidence>
<dbReference type="EMBL" id="DQ325542">
    <property type="protein sequence ID" value="ABD96438.1"/>
    <property type="molecule type" value="Genomic_DNA"/>
</dbReference>
<name>Q0QK91_9SYNE</name>
<feature type="domain" description="N-(5'phosphoribosyl) anthranilate isomerase (PRAI)" evidence="10">
    <location>
        <begin position="11"/>
        <end position="216"/>
    </location>
</feature>
<dbReference type="InterPro" id="IPR013785">
    <property type="entry name" value="Aldolase_TIM"/>
</dbReference>
<accession>Q0QK91</accession>
<keyword evidence="6 9" id="KW-0822">Tryptophan biosynthesis</keyword>
<evidence type="ECO:0000256" key="4">
    <source>
        <dbReference type="ARBA" id="ARBA00022272"/>
    </source>
</evidence>
<gene>
    <name evidence="9 11" type="primary">trpF</name>
</gene>
<evidence type="ECO:0000256" key="6">
    <source>
        <dbReference type="ARBA" id="ARBA00022822"/>
    </source>
</evidence>
<dbReference type="EC" id="5.3.1.24" evidence="3 9"/>
<evidence type="ECO:0000256" key="7">
    <source>
        <dbReference type="ARBA" id="ARBA00023141"/>
    </source>
</evidence>
<evidence type="ECO:0000256" key="3">
    <source>
        <dbReference type="ARBA" id="ARBA00012572"/>
    </source>
</evidence>
<proteinExistence type="inferred from homology"/>
<dbReference type="HAMAP" id="MF_00135">
    <property type="entry name" value="PRAI"/>
    <property type="match status" value="1"/>
</dbReference>
<evidence type="ECO:0000313" key="11">
    <source>
        <dbReference type="EMBL" id="ABD96438.1"/>
    </source>
</evidence>
<dbReference type="InterPro" id="IPR001240">
    <property type="entry name" value="PRAI_dom"/>
</dbReference>
<keyword evidence="8 9" id="KW-0413">Isomerase</keyword>
<evidence type="ECO:0000256" key="9">
    <source>
        <dbReference type="HAMAP-Rule" id="MF_00135"/>
    </source>
</evidence>
<evidence type="ECO:0000256" key="5">
    <source>
        <dbReference type="ARBA" id="ARBA00022605"/>
    </source>
</evidence>